<comment type="caution">
    <text evidence="1">The sequence shown here is derived from an EMBL/GenBank/DDBJ whole genome shotgun (WGS) entry which is preliminary data.</text>
</comment>
<dbReference type="Proteomes" id="UP000828390">
    <property type="component" value="Unassembled WGS sequence"/>
</dbReference>
<evidence type="ECO:0000313" key="2">
    <source>
        <dbReference type="Proteomes" id="UP000828390"/>
    </source>
</evidence>
<protein>
    <submittedName>
        <fullName evidence="1">Uncharacterized protein</fullName>
    </submittedName>
</protein>
<reference evidence="1" key="2">
    <citation type="submission" date="2020-11" db="EMBL/GenBank/DDBJ databases">
        <authorList>
            <person name="McCartney M.A."/>
            <person name="Auch B."/>
            <person name="Kono T."/>
            <person name="Mallez S."/>
            <person name="Becker A."/>
            <person name="Gohl D.M."/>
            <person name="Silverstein K.A.T."/>
            <person name="Koren S."/>
            <person name="Bechman K.B."/>
            <person name="Herman A."/>
            <person name="Abrahante J.E."/>
            <person name="Garbe J."/>
        </authorList>
    </citation>
    <scope>NUCLEOTIDE SEQUENCE</scope>
    <source>
        <strain evidence="1">Duluth1</strain>
        <tissue evidence="1">Whole animal</tissue>
    </source>
</reference>
<reference evidence="1" key="1">
    <citation type="journal article" date="2019" name="bioRxiv">
        <title>The Genome of the Zebra Mussel, Dreissena polymorpha: A Resource for Invasive Species Research.</title>
        <authorList>
            <person name="McCartney M.A."/>
            <person name="Auch B."/>
            <person name="Kono T."/>
            <person name="Mallez S."/>
            <person name="Zhang Y."/>
            <person name="Obille A."/>
            <person name="Becker A."/>
            <person name="Abrahante J.E."/>
            <person name="Garbe J."/>
            <person name="Badalamenti J.P."/>
            <person name="Herman A."/>
            <person name="Mangelson H."/>
            <person name="Liachko I."/>
            <person name="Sullivan S."/>
            <person name="Sone E.D."/>
            <person name="Koren S."/>
            <person name="Silverstein K.A.T."/>
            <person name="Beckman K.B."/>
            <person name="Gohl D.M."/>
        </authorList>
    </citation>
    <scope>NUCLEOTIDE SEQUENCE</scope>
    <source>
        <strain evidence="1">Duluth1</strain>
        <tissue evidence="1">Whole animal</tissue>
    </source>
</reference>
<organism evidence="1 2">
    <name type="scientific">Dreissena polymorpha</name>
    <name type="common">Zebra mussel</name>
    <name type="synonym">Mytilus polymorpha</name>
    <dbReference type="NCBI Taxonomy" id="45954"/>
    <lineage>
        <taxon>Eukaryota</taxon>
        <taxon>Metazoa</taxon>
        <taxon>Spiralia</taxon>
        <taxon>Lophotrochozoa</taxon>
        <taxon>Mollusca</taxon>
        <taxon>Bivalvia</taxon>
        <taxon>Autobranchia</taxon>
        <taxon>Heteroconchia</taxon>
        <taxon>Euheterodonta</taxon>
        <taxon>Imparidentia</taxon>
        <taxon>Neoheterodontei</taxon>
        <taxon>Myida</taxon>
        <taxon>Dreissenoidea</taxon>
        <taxon>Dreissenidae</taxon>
        <taxon>Dreissena</taxon>
    </lineage>
</organism>
<dbReference type="AlphaFoldDB" id="A0A9D4DAM1"/>
<sequence length="60" mass="7317">MAFNVTQRESDPGHPPFDVRKQQLPLYLNSIGNSRSWFFLHRHWRRGSLFFLWRWTTKLG</sequence>
<accession>A0A9D4DAM1</accession>
<gene>
    <name evidence="1" type="ORF">DPMN_047914</name>
</gene>
<proteinExistence type="predicted"/>
<name>A0A9D4DAM1_DREPO</name>
<keyword evidence="2" id="KW-1185">Reference proteome</keyword>
<dbReference type="EMBL" id="JAIWYP010000011">
    <property type="protein sequence ID" value="KAH3741194.1"/>
    <property type="molecule type" value="Genomic_DNA"/>
</dbReference>
<evidence type="ECO:0000313" key="1">
    <source>
        <dbReference type="EMBL" id="KAH3741194.1"/>
    </source>
</evidence>